<dbReference type="Gene3D" id="3.90.550.10">
    <property type="entry name" value="Spore Coat Polysaccharide Biosynthesis Protein SpsA, Chain A"/>
    <property type="match status" value="2"/>
</dbReference>
<proteinExistence type="predicted"/>
<dbReference type="Pfam" id="PF13641">
    <property type="entry name" value="Glyco_tranf_2_3"/>
    <property type="match status" value="1"/>
</dbReference>
<dbReference type="AlphaFoldDB" id="A0A411MGR7"/>
<dbReference type="PANTHER" id="PTHR43179:SF7">
    <property type="entry name" value="RHAMNOSYLTRANSFERASE WBBL"/>
    <property type="match status" value="1"/>
</dbReference>
<dbReference type="KEGG" id="ptk:EXN22_09140"/>
<organism evidence="1 2">
    <name type="scientific">Pseudomonas tructae</name>
    <dbReference type="NCBI Taxonomy" id="2518644"/>
    <lineage>
        <taxon>Bacteria</taxon>
        <taxon>Pseudomonadati</taxon>
        <taxon>Pseudomonadota</taxon>
        <taxon>Gammaproteobacteria</taxon>
        <taxon>Pseudomonadales</taxon>
        <taxon>Pseudomonadaceae</taxon>
        <taxon>Pseudomonas</taxon>
    </lineage>
</organism>
<dbReference type="InterPro" id="IPR029044">
    <property type="entry name" value="Nucleotide-diphossugar_trans"/>
</dbReference>
<protein>
    <submittedName>
        <fullName evidence="1">Glycosyltransferase</fullName>
    </submittedName>
</protein>
<dbReference type="OrthoDB" id="9179784at2"/>
<dbReference type="Proteomes" id="UP000291130">
    <property type="component" value="Chromosome"/>
</dbReference>
<evidence type="ECO:0000313" key="2">
    <source>
        <dbReference type="Proteomes" id="UP000291130"/>
    </source>
</evidence>
<reference evidence="1 2" key="1">
    <citation type="submission" date="2019-02" db="EMBL/GenBank/DDBJ databases">
        <title>Complete genome sequence of Pseudomonas sp. SNU WT1 isolated from rainbow trout.</title>
        <authorList>
            <person name="Oh W.T."/>
            <person name="Park S.C."/>
        </authorList>
    </citation>
    <scope>NUCLEOTIDE SEQUENCE [LARGE SCALE GENOMIC DNA]</scope>
    <source>
        <strain evidence="1 2">SNU WT1</strain>
    </source>
</reference>
<evidence type="ECO:0000313" key="1">
    <source>
        <dbReference type="EMBL" id="QBF25849.1"/>
    </source>
</evidence>
<keyword evidence="1" id="KW-0808">Transferase</keyword>
<dbReference type="SUPFAM" id="SSF53448">
    <property type="entry name" value="Nucleotide-diphospho-sugar transferases"/>
    <property type="match status" value="2"/>
</dbReference>
<gene>
    <name evidence="1" type="ORF">EXN22_09140</name>
</gene>
<keyword evidence="2" id="KW-1185">Reference proteome</keyword>
<sequence length="934" mass="101503">MGEKALESAAFLDDVTVVLLGQNDPGYSGRAAHYYRARFHHQVTVTVPCQQASSALWKAQLLAALDQVETPFVVLALDSDFLLADALSAQAQALRAEPEYLMAQGYSLGYCPGNSEVAYYKFGAALGANAIAETARERIALHGEHALQAWRALVRVEGLKAVLADAPLGLAFEGWCVALSYGLLAQGAVKVLAQASLISEYRPSLSVQGAAQEQLNQAVRLIRQWDEQRGRVCADAQGFEVLNAFVRNSHEGREAPLLFTSRWSSVVIEPERSFEPRQFVEMPYYNAVLFGQLRALEFLLHAWPAGQVHKNALEGSWVRQQALLVVQPNDTQESLKARYLQAFGLGLFNPQVCQRLLTTLDSKDDQTLIQVLSLWLKQLEELPGSNVQPLLAATPSGKVLAAIAAATPDSAGRKRILTHLGKNRSPQLAFLVIDLDDSDIALQDTFDSLLASGLRDFKIVVFKAGQLPAVTTAKDTLHFIKVNPGNLVAHINQVVRQLACDWLMLLQAGDVLAEGGLLRLQVELAGADACHAICANEVQRDQDGRLLSIVRPGCNLDLLRSRPDLMSRHWLVRRDRVVALGGYSEHCAQALEFDLLLRLVEEQGVAGLAHLDEYLVIGQYDRETMADAALVTLKRHLGVLGYNSQVSESADGAFQIDYRHSQSPLVSILLPSGDDLAQLQACLASIVQRTRYPRYEVIVVSSGAAAESTAAGLGNLQLGGRVKLLTSAQPLEHVQMFNEAAAQAQGEYLVLLSSRSQVFSPSWIEALLNQALRPEVGVVGGQMHDEAGLITHAGYELLDTQQVRSAWLGASRDAVGSMLGLAQVRSVAAVSEDCLMVRKELLEHCAGLQVIAGTDIDLCLKAAEAGLMVICTPLAQLLNAGVPLLDQAQQQALAARWPLAFNVRARVDERHGVDVSRVVAPGEAVELQWLADLQ</sequence>
<name>A0A411MGR7_9PSED</name>
<dbReference type="RefSeq" id="WP_130263749.1">
    <property type="nucleotide sequence ID" value="NZ_CP035952.1"/>
</dbReference>
<dbReference type="GO" id="GO:0016740">
    <property type="term" value="F:transferase activity"/>
    <property type="evidence" value="ECO:0007669"/>
    <property type="project" value="UniProtKB-KW"/>
</dbReference>
<dbReference type="EMBL" id="CP035952">
    <property type="protein sequence ID" value="QBF25849.1"/>
    <property type="molecule type" value="Genomic_DNA"/>
</dbReference>
<accession>A0A411MGR7</accession>
<dbReference type="PANTHER" id="PTHR43179">
    <property type="entry name" value="RHAMNOSYLTRANSFERASE WBBL"/>
    <property type="match status" value="1"/>
</dbReference>